<dbReference type="OrthoDB" id="9966989at2"/>
<comment type="caution">
    <text evidence="1">The sequence shown here is derived from an EMBL/GenBank/DDBJ whole genome shotgun (WGS) entry which is preliminary data.</text>
</comment>
<evidence type="ECO:0000313" key="2">
    <source>
        <dbReference type="Proteomes" id="UP000193926"/>
    </source>
</evidence>
<gene>
    <name evidence="1" type="ORF">MGEO_00070</name>
</gene>
<name>A0A1X4NQ00_9RHOB</name>
<dbReference type="RefSeq" id="WP_085634662.1">
    <property type="nucleotide sequence ID" value="NZ_JFKC01000001.1"/>
</dbReference>
<organism evidence="1 2">
    <name type="scientific">Marivita geojedonensis</name>
    <dbReference type="NCBI Taxonomy" id="1123756"/>
    <lineage>
        <taxon>Bacteria</taxon>
        <taxon>Pseudomonadati</taxon>
        <taxon>Pseudomonadota</taxon>
        <taxon>Alphaproteobacteria</taxon>
        <taxon>Rhodobacterales</taxon>
        <taxon>Roseobacteraceae</taxon>
        <taxon>Marivita</taxon>
    </lineage>
</organism>
<dbReference type="AlphaFoldDB" id="A0A1X4NQ00"/>
<proteinExistence type="predicted"/>
<keyword evidence="2" id="KW-1185">Reference proteome</keyword>
<protein>
    <submittedName>
        <fullName evidence="1">Uncharacterized protein</fullName>
    </submittedName>
</protein>
<dbReference type="EMBL" id="JFKC01000001">
    <property type="protein sequence ID" value="OSQ53013.1"/>
    <property type="molecule type" value="Genomic_DNA"/>
</dbReference>
<sequence>MIGKLLKSIFKLGFYAGGLGAVVAVWDYTQQAKAADYQYSYEEYKLSVMDRYGEEAVFALSTLESAKSGLKTGAQAGLKLAEDSGLLEKIGIALPETVFEDETQPVEIVIGPDGEMVIAPVELAVATQALAPETSLFPRARVLR</sequence>
<reference evidence="1 2" key="1">
    <citation type="submission" date="2014-03" db="EMBL/GenBank/DDBJ databases">
        <title>The draft genome sequence of Marivita geojedonensis KCTC 23882.</title>
        <authorList>
            <person name="Lai Q."/>
            <person name="Shao Z."/>
        </authorList>
    </citation>
    <scope>NUCLEOTIDE SEQUENCE [LARGE SCALE GENOMIC DNA]</scope>
    <source>
        <strain evidence="1 2">DPG-138</strain>
    </source>
</reference>
<accession>A0A1X4NQ00</accession>
<evidence type="ECO:0000313" key="1">
    <source>
        <dbReference type="EMBL" id="OSQ53013.1"/>
    </source>
</evidence>
<dbReference type="Proteomes" id="UP000193926">
    <property type="component" value="Unassembled WGS sequence"/>
</dbReference>